<dbReference type="Gene3D" id="3.30.70.360">
    <property type="match status" value="1"/>
</dbReference>
<keyword evidence="3" id="KW-0378">Hydrolase</keyword>
<dbReference type="GO" id="GO:0046872">
    <property type="term" value="F:metal ion binding"/>
    <property type="evidence" value="ECO:0007669"/>
    <property type="project" value="UniProtKB-KW"/>
</dbReference>
<evidence type="ECO:0000256" key="1">
    <source>
        <dbReference type="ARBA" id="ARBA00001947"/>
    </source>
</evidence>
<dbReference type="InterPro" id="IPR001261">
    <property type="entry name" value="ArgE/DapE_CS"/>
</dbReference>
<dbReference type="SUPFAM" id="SSF55031">
    <property type="entry name" value="Bacterial exopeptidase dimerisation domain"/>
    <property type="match status" value="1"/>
</dbReference>
<gene>
    <name evidence="6" type="ORF">JP09_001220</name>
</gene>
<dbReference type="InterPro" id="IPR002933">
    <property type="entry name" value="Peptidase_M20"/>
</dbReference>
<dbReference type="InterPro" id="IPR050072">
    <property type="entry name" value="Peptidase_M20A"/>
</dbReference>
<sequence>MDYVKMLAELVAIDTTVPPGNNYRKALEYLVPHFEDTGFNTELVDIPPEFCEGRPGRLALIGHRRLPGKPRLIFYGHVDVVPAQGWPAFEPRVEEGKMFGRGSADMKGGIIGLLIGFEKIKNSQFKYDVSVMITTDEELSQSGQIRFLRRYLEPVKDSIVWSLDSNTGGVAVAGLGALQMEIKIAGKSVHSGLSHLGVNAIEQAVRVMNSLLELKSKVTSKKSAVPAHPDTGLKFMEPRLNINMVHGGLKANIVPDECTITIDRRLIPEESLEEADKEIRDLLNQFKDIRWEISYGLRVPTVPPASGPAVERLEKLIKEVMGTTGQFGEMGSGDMGIIVHDEWKGQDFGLGVIRTECNIHGKDEFVYLKDVEDLGEIVARYLSE</sequence>
<dbReference type="GO" id="GO:0016787">
    <property type="term" value="F:hydrolase activity"/>
    <property type="evidence" value="ECO:0007669"/>
    <property type="project" value="UniProtKB-KW"/>
</dbReference>
<comment type="cofactor">
    <cofactor evidence="1">
        <name>Zn(2+)</name>
        <dbReference type="ChEBI" id="CHEBI:29105"/>
    </cofactor>
</comment>
<evidence type="ECO:0000313" key="7">
    <source>
        <dbReference type="Proteomes" id="UP000235653"/>
    </source>
</evidence>
<name>A0A2P5P8D2_9CHLR</name>
<evidence type="ECO:0000259" key="5">
    <source>
        <dbReference type="Pfam" id="PF07687"/>
    </source>
</evidence>
<dbReference type="InterPro" id="IPR036264">
    <property type="entry name" value="Bact_exopeptidase_dim_dom"/>
</dbReference>
<dbReference type="OrthoDB" id="9761532at2"/>
<reference evidence="6 7" key="1">
    <citation type="journal article" date="2017" name="ISME J.">
        <title>Grape pomace compost harbors organohalide-respiring Dehalogenimonas species with novel reductive dehalogenase genes.</title>
        <authorList>
            <person name="Yang Y."/>
            <person name="Higgins S.A."/>
            <person name="Yan J."/>
            <person name="Simsir B."/>
            <person name="Chourey K."/>
            <person name="Iyer R."/>
            <person name="Hettich R.L."/>
            <person name="Baldwin B."/>
            <person name="Ogles D.M."/>
            <person name="Loffler F.E."/>
        </authorList>
    </citation>
    <scope>NUCLEOTIDE SEQUENCE [LARGE SCALE GENOMIC DNA]</scope>
    <source>
        <strain evidence="6 7">GP</strain>
    </source>
</reference>
<keyword evidence="2" id="KW-0479">Metal-binding</keyword>
<keyword evidence="7" id="KW-1185">Reference proteome</keyword>
<evidence type="ECO:0000256" key="2">
    <source>
        <dbReference type="ARBA" id="ARBA00022723"/>
    </source>
</evidence>
<evidence type="ECO:0000313" key="6">
    <source>
        <dbReference type="EMBL" id="PPD58535.1"/>
    </source>
</evidence>
<evidence type="ECO:0000256" key="4">
    <source>
        <dbReference type="ARBA" id="ARBA00022833"/>
    </source>
</evidence>
<dbReference type="AlphaFoldDB" id="A0A2P5P8D2"/>
<dbReference type="Proteomes" id="UP000235653">
    <property type="component" value="Unassembled WGS sequence"/>
</dbReference>
<dbReference type="PROSITE" id="PS00759">
    <property type="entry name" value="ARGE_DAPE_CPG2_2"/>
    <property type="match status" value="1"/>
</dbReference>
<dbReference type="RefSeq" id="WP_102330019.1">
    <property type="nucleotide sequence ID" value="NZ_CP058566.2"/>
</dbReference>
<dbReference type="InterPro" id="IPR011650">
    <property type="entry name" value="Peptidase_M20_dimer"/>
</dbReference>
<comment type="caution">
    <text evidence="6">The sequence shown here is derived from an EMBL/GenBank/DDBJ whole genome shotgun (WGS) entry which is preliminary data.</text>
</comment>
<feature type="domain" description="Peptidase M20 dimerisation" evidence="5">
    <location>
        <begin position="176"/>
        <end position="285"/>
    </location>
</feature>
<dbReference type="EMBL" id="JQAN02000006">
    <property type="protein sequence ID" value="PPD58535.1"/>
    <property type="molecule type" value="Genomic_DNA"/>
</dbReference>
<dbReference type="Pfam" id="PF07687">
    <property type="entry name" value="M20_dimer"/>
    <property type="match status" value="1"/>
</dbReference>
<dbReference type="Gene3D" id="3.40.630.10">
    <property type="entry name" value="Zn peptidases"/>
    <property type="match status" value="1"/>
</dbReference>
<dbReference type="Pfam" id="PF01546">
    <property type="entry name" value="Peptidase_M20"/>
    <property type="match status" value="1"/>
</dbReference>
<dbReference type="PANTHER" id="PTHR43808">
    <property type="entry name" value="ACETYLORNITHINE DEACETYLASE"/>
    <property type="match status" value="1"/>
</dbReference>
<proteinExistence type="predicted"/>
<protein>
    <recommendedName>
        <fullName evidence="5">Peptidase M20 dimerisation domain-containing protein</fullName>
    </recommendedName>
</protein>
<accession>A0A2P5P8D2</accession>
<keyword evidence="4" id="KW-0862">Zinc</keyword>
<dbReference type="SUPFAM" id="SSF53187">
    <property type="entry name" value="Zn-dependent exopeptidases"/>
    <property type="match status" value="1"/>
</dbReference>
<organism evidence="6 7">
    <name type="scientific">Dehalogenimonas etheniformans</name>
    <dbReference type="NCBI Taxonomy" id="1536648"/>
    <lineage>
        <taxon>Bacteria</taxon>
        <taxon>Bacillati</taxon>
        <taxon>Chloroflexota</taxon>
        <taxon>Dehalococcoidia</taxon>
        <taxon>Dehalococcoidales</taxon>
        <taxon>Dehalococcoidaceae</taxon>
        <taxon>Dehalogenimonas</taxon>
    </lineage>
</organism>
<evidence type="ECO:0000256" key="3">
    <source>
        <dbReference type="ARBA" id="ARBA00022801"/>
    </source>
</evidence>